<feature type="domain" description="PAS" evidence="2">
    <location>
        <begin position="35"/>
        <end position="80"/>
    </location>
</feature>
<feature type="domain" description="GGDEF" evidence="5">
    <location>
        <begin position="313"/>
        <end position="446"/>
    </location>
</feature>
<dbReference type="PROSITE" id="PS50883">
    <property type="entry name" value="EAL"/>
    <property type="match status" value="1"/>
</dbReference>
<dbReference type="InterPro" id="IPR000700">
    <property type="entry name" value="PAS-assoc_C"/>
</dbReference>
<evidence type="ECO:0000256" key="1">
    <source>
        <dbReference type="SAM" id="Phobius"/>
    </source>
</evidence>
<dbReference type="Pfam" id="PF08447">
    <property type="entry name" value="PAS_3"/>
    <property type="match status" value="1"/>
</dbReference>
<dbReference type="SUPFAM" id="SSF55785">
    <property type="entry name" value="PYP-like sensor domain (PAS domain)"/>
    <property type="match status" value="2"/>
</dbReference>
<dbReference type="PANTHER" id="PTHR44757:SF2">
    <property type="entry name" value="BIOFILM ARCHITECTURE MAINTENANCE PROTEIN MBAA"/>
    <property type="match status" value="1"/>
</dbReference>
<dbReference type="InterPro" id="IPR000160">
    <property type="entry name" value="GGDEF_dom"/>
</dbReference>
<dbReference type="SMART" id="SM00086">
    <property type="entry name" value="PAC"/>
    <property type="match status" value="2"/>
</dbReference>
<dbReference type="Gene3D" id="3.30.70.270">
    <property type="match status" value="1"/>
</dbReference>
<evidence type="ECO:0000259" key="2">
    <source>
        <dbReference type="PROSITE" id="PS50112"/>
    </source>
</evidence>
<dbReference type="NCBIfam" id="TIGR00254">
    <property type="entry name" value="GGDEF"/>
    <property type="match status" value="1"/>
</dbReference>
<dbReference type="InterPro" id="IPR035919">
    <property type="entry name" value="EAL_sf"/>
</dbReference>
<dbReference type="SUPFAM" id="SSF55073">
    <property type="entry name" value="Nucleotide cyclase"/>
    <property type="match status" value="1"/>
</dbReference>
<dbReference type="Pfam" id="PF00563">
    <property type="entry name" value="EAL"/>
    <property type="match status" value="1"/>
</dbReference>
<evidence type="ECO:0000313" key="6">
    <source>
        <dbReference type="EMBL" id="SFV63213.1"/>
    </source>
</evidence>
<dbReference type="InterPro" id="IPR052155">
    <property type="entry name" value="Biofilm_reg_signaling"/>
</dbReference>
<dbReference type="Gene3D" id="3.30.450.20">
    <property type="entry name" value="PAS domain"/>
    <property type="match status" value="2"/>
</dbReference>
<evidence type="ECO:0000259" key="4">
    <source>
        <dbReference type="PROSITE" id="PS50883"/>
    </source>
</evidence>
<dbReference type="AlphaFoldDB" id="A0A1W1CBX1"/>
<proteinExistence type="predicted"/>
<dbReference type="CDD" id="cd01949">
    <property type="entry name" value="GGDEF"/>
    <property type="match status" value="1"/>
</dbReference>
<evidence type="ECO:0000259" key="5">
    <source>
        <dbReference type="PROSITE" id="PS50887"/>
    </source>
</evidence>
<keyword evidence="1" id="KW-1133">Transmembrane helix</keyword>
<dbReference type="PROSITE" id="PS50113">
    <property type="entry name" value="PAC"/>
    <property type="match status" value="2"/>
</dbReference>
<feature type="domain" description="PAC" evidence="3">
    <location>
        <begin position="226"/>
        <end position="281"/>
    </location>
</feature>
<dbReference type="PROSITE" id="PS50112">
    <property type="entry name" value="PAS"/>
    <property type="match status" value="1"/>
</dbReference>
<dbReference type="SMART" id="SM00267">
    <property type="entry name" value="GGDEF"/>
    <property type="match status" value="1"/>
</dbReference>
<sequence length="709" mass="82270">MIDIINIYFISSVLALSIVILIYRDYLYQKKLIISENKYRTLIENVKHTYFFYRYNKDGNFTYVSNSVYDILGYETNEFLCHYNRYLTNNQINKLMNKYFYNAKQGIPQSSYNIEIYHKDGSKHWLELTETAEFSKDGTFISIDGIAKDITENIRVNNLIANSKTILFYWEAKENWPVSYVSNNISIFGYNPQDFLSGKIHFSSIIHPDDIKDITKEVECFTEECIDTFVQVYRIFDNDGNIRWIDDRTTIERNLKGEATFYLGTILDITEQKEAEMQLIYQAKHDELTNLPNKTLLLDRIQNSITKSKNSNFKFGIIFIDFDRFKEVNDSMGHKFGDKIIIEASERFKNCMTNINTLSRLGGDEFVILTDRIEESSTILNIIQTLKKVMKKSFIINEQQVYITLSIGVSIYPKDGDTAGTLLKNSDAAMFQAKDDGRNTYRFYTEEMTSKALDHIVMETNIRKGLKEDEFILHYQPQVDAITGKLVGVEALIRWQHPIMGLISPYKFIPLAERTGLIIPLDRWVMKTAMKQMVKWYEMGFNAGVLSINLSIQQLEEDDFLVMFDELIKSVGIKPEWVELEITEGQLMKNPKKSIEILTKISERGIELAIDDFGTGYSSLAYLKNFPINKLKIDRSFIKDIPNDKDDMEITKSIISLSKNLNLSVIAEGVETLAQKDFLVKNGCKYIQGYIYAKPMDSEDIENLWLKHQ</sequence>
<accession>A0A1W1CBX1</accession>
<protein>
    <submittedName>
        <fullName evidence="6">Diguanylate cyclase/phosphodiesterase (GGDEF &amp; EAL domains) with PAS/PAC sensor(S)</fullName>
    </submittedName>
</protein>
<feature type="transmembrane region" description="Helical" evidence="1">
    <location>
        <begin position="6"/>
        <end position="23"/>
    </location>
</feature>
<evidence type="ECO:0000259" key="3">
    <source>
        <dbReference type="PROSITE" id="PS50113"/>
    </source>
</evidence>
<name>A0A1W1CBX1_9ZZZZ</name>
<dbReference type="SMART" id="SM00052">
    <property type="entry name" value="EAL"/>
    <property type="match status" value="1"/>
</dbReference>
<keyword evidence="1" id="KW-0812">Transmembrane</keyword>
<feature type="domain" description="PAC" evidence="3">
    <location>
        <begin position="110"/>
        <end position="162"/>
    </location>
</feature>
<dbReference type="CDD" id="cd01948">
    <property type="entry name" value="EAL"/>
    <property type="match status" value="1"/>
</dbReference>
<dbReference type="InterPro" id="IPR035965">
    <property type="entry name" value="PAS-like_dom_sf"/>
</dbReference>
<dbReference type="SUPFAM" id="SSF141868">
    <property type="entry name" value="EAL domain-like"/>
    <property type="match status" value="1"/>
</dbReference>
<dbReference type="InterPro" id="IPR013655">
    <property type="entry name" value="PAS_fold_3"/>
</dbReference>
<dbReference type="EMBL" id="FPHG01000060">
    <property type="protein sequence ID" value="SFV63213.1"/>
    <property type="molecule type" value="Genomic_DNA"/>
</dbReference>
<reference evidence="6" key="1">
    <citation type="submission" date="2016-10" db="EMBL/GenBank/DDBJ databases">
        <authorList>
            <person name="de Groot N.N."/>
        </authorList>
    </citation>
    <scope>NUCLEOTIDE SEQUENCE</scope>
</reference>
<dbReference type="Pfam" id="PF00990">
    <property type="entry name" value="GGDEF"/>
    <property type="match status" value="1"/>
</dbReference>
<dbReference type="InterPro" id="IPR001633">
    <property type="entry name" value="EAL_dom"/>
</dbReference>
<dbReference type="FunFam" id="3.20.20.450:FF:000001">
    <property type="entry name" value="Cyclic di-GMP phosphodiesterase yahA"/>
    <property type="match status" value="1"/>
</dbReference>
<gene>
    <name evidence="6" type="ORF">MNB_SV-9-365</name>
</gene>
<dbReference type="Pfam" id="PF13426">
    <property type="entry name" value="PAS_9"/>
    <property type="match status" value="1"/>
</dbReference>
<dbReference type="InterPro" id="IPR000014">
    <property type="entry name" value="PAS"/>
</dbReference>
<dbReference type="NCBIfam" id="TIGR00229">
    <property type="entry name" value="sensory_box"/>
    <property type="match status" value="2"/>
</dbReference>
<dbReference type="InterPro" id="IPR001610">
    <property type="entry name" value="PAC"/>
</dbReference>
<dbReference type="PANTHER" id="PTHR44757">
    <property type="entry name" value="DIGUANYLATE CYCLASE DGCP"/>
    <property type="match status" value="1"/>
</dbReference>
<dbReference type="CDD" id="cd00130">
    <property type="entry name" value="PAS"/>
    <property type="match status" value="2"/>
</dbReference>
<dbReference type="InterPro" id="IPR029787">
    <property type="entry name" value="Nucleotide_cyclase"/>
</dbReference>
<organism evidence="6">
    <name type="scientific">hydrothermal vent metagenome</name>
    <dbReference type="NCBI Taxonomy" id="652676"/>
    <lineage>
        <taxon>unclassified sequences</taxon>
        <taxon>metagenomes</taxon>
        <taxon>ecological metagenomes</taxon>
    </lineage>
</organism>
<dbReference type="InterPro" id="IPR043128">
    <property type="entry name" value="Rev_trsase/Diguanyl_cyclase"/>
</dbReference>
<keyword evidence="1" id="KW-0472">Membrane</keyword>
<dbReference type="PROSITE" id="PS50887">
    <property type="entry name" value="GGDEF"/>
    <property type="match status" value="1"/>
</dbReference>
<dbReference type="Gene3D" id="3.20.20.450">
    <property type="entry name" value="EAL domain"/>
    <property type="match status" value="1"/>
</dbReference>
<feature type="domain" description="EAL" evidence="4">
    <location>
        <begin position="455"/>
        <end position="709"/>
    </location>
</feature>